<accession>A0ABP9Z6P2</accession>
<dbReference type="PANTHER" id="PTHR16166:SF93">
    <property type="entry name" value="INTERMEMBRANE LIPID TRANSFER PROTEIN VPS13"/>
    <property type="match status" value="1"/>
</dbReference>
<feature type="region of interest" description="Disordered" evidence="5">
    <location>
        <begin position="1429"/>
        <end position="1456"/>
    </location>
</feature>
<feature type="region of interest" description="Disordered" evidence="5">
    <location>
        <begin position="1751"/>
        <end position="1794"/>
    </location>
</feature>
<organism evidence="10 11">
    <name type="scientific">Mucor flavus</name>
    <dbReference type="NCBI Taxonomy" id="439312"/>
    <lineage>
        <taxon>Eukaryota</taxon>
        <taxon>Fungi</taxon>
        <taxon>Fungi incertae sedis</taxon>
        <taxon>Mucoromycota</taxon>
        <taxon>Mucoromycotina</taxon>
        <taxon>Mucoromycetes</taxon>
        <taxon>Mucorales</taxon>
        <taxon>Mucorineae</taxon>
        <taxon>Mucoraceae</taxon>
        <taxon>Mucor</taxon>
    </lineage>
</organism>
<feature type="compositionally biased region" description="Low complexity" evidence="5">
    <location>
        <begin position="1431"/>
        <end position="1448"/>
    </location>
</feature>
<name>A0ABP9Z6P2_9FUNG</name>
<evidence type="ECO:0008006" key="12">
    <source>
        <dbReference type="Google" id="ProtNLM"/>
    </source>
</evidence>
<comment type="caution">
    <text evidence="10">The sequence shown here is derived from an EMBL/GenBank/DDBJ whole genome shotgun (WGS) entry which is preliminary data.</text>
</comment>
<sequence length="3211" mass="363857">MLESLIASILNKILKNYVSNLNYDQLKIGMWKGEVNLRNLKLRREALDKLNLPIDVSEGYLGELTLVIPWSNLRSEPVKVIIDHIYLLAEPKNEATVTVEEEEQRRQELKRRRLETAEMLESPDVQSEQKNKGNDGFVSQLVEKVLNNLQFTMKNIHIRYEDNISDPGHPFSAGITLKELSAVSTDENWNAKFISEPAKTINKLATLESLSVYWNTDSRSLAGMHHEEAAQVYTDLIPTSTNSPREHQYILKPVSGTGKVKMSKVYNNVTPKLDIAMTFDELAFGLDDHQYRDAILMIDLFHANLKKQKYLKFHPGKGKTKEYFKFAAKAVLSEIHEKNYKWSWDHFKTRRDQRLKYIECYVADKMKTATPAQLEALKELEHDLSFEDIRFYRSIAKSKLRREKVRIDKQNEKKKAENAKAGWWGWISGAKPAETGQEEADDDDSGSIHMTEEQKKELFDAIEFDEDKAIIASAVDIPKDTMKFELSTKLNRGSFTLKQDVKKSTQLDLLSVVFEDVSVGVTQYVESMKIAAALGDLQLFDGSTKDTIYHQLIGVKKGNNRDSSLLDIKYNVTEKERRKSMTVVDKANDEIPDPFFSVIFEKKPLTNEADNAFNLKMRHLEIIYSPVVIAGVMKFFKPPSSKMESVNALIAVAGDTLEGFKLQTRAGLEFALETHTTFDLTVDMDAPIIIIPESLTSQDSPVMIIDAGHININSELADKDVINDIKKKDIQKYSKEDAILLENLMYDKFKLSLSQTKVLIGTNTEECMWQLKDNPPRNGVDARFIERIDMGFLVEMCILPGKTEFTKFKISGELPLLSVNLSDSKYKTLMKIVDFIVPTSDDDEDNAEITKSKERPRIQDTNYISSKNIITERFWGAQDRDFSLPDSASDSTSLASRSTSPTSVTPSTSIGSSEIQQFKLTFKVDKVSASIHETDQSNPLKETLLCEILLESFELTVLTRPLDMMVDVSLKALTVVDKIDPDNEYRDLVTSETIQRGGSNNDISEVGKNLVNIKYKKTSRDHPHFLDRNEGYDQTVDVMLSTLTVIVTRKPLLRLYNWIMNTFTAPPKPPVESGEEVFEGDVFYDEGPDVDENDDTRSSHKPKQVKTKDDRMKVDIHMDSVNLILNNDGTRLGTCEISYGDLSIMLEPKTIEVNGKFGNFTLSDDTLSEVDNNCNASIASETYIVSIVGDELADFTYQTFDKEDPNFPGYDQIFKLKMGAIQLYVTESVKPTLNFLTEFLEMKNVYDAARSAAVETAQQYKEGTSRFHFDVIVKSPVLLFPVGENKKTDRLVAHLGEIRANNKFIKAVRKDVKNIPNSVDVPVTHICCGLYDISLRSTAVTLNTSGESTEHSLPIIDDLDIVFDIENPENPKDVVSFGSQIEGNISDVRMALTERQYKSLLDTWEFIQKIFLGPGEKKPEITVEENAIVPSSSTQSHTSTSSRLSTSTEVQQRKSNEEPTVALDLIIKLRTVYLEILVGEDANQKREDQILSRLEFNDICLKLQNMSNESMLMEVAMQSICFADDRSRSNSKFREILPANKSDGPQFQVELRAYKNEVSPVMEIQVNVDSPKIVLSLDYLFLLKDFFMGPFAVIEPTEAQKFALAQKTKKQPEKQVQRQDQTPATVMKYNINVVDLQIICLGNPESKASEAVILSFDQLTVIQETCLEVHLDGIGMILCRMDNIEESTMHFVEVFSVLLKMETTSTSSVHNLTSITLKVDPIILRLSYQDAMLIMSIVNKGIELMGNANTIEEPKPVSDDQSEMSSALSVPEGERHEGNSEPQTSESTAVEKGKRDQSYIVMSKESLSASFDGLQIILIEDLHELPFIDIQVNPFAIGASDWSRALHANVDFVLKANNFNFKNSHWEPILEPWNFCIKASQDSTDRSMNVALTSKTLLYLNVTHAFLESLLTVSATLSETKPLAQTAQDQVKPYLIRNFTGYDLEFWNMSDDADTDDTTLYQLEQGKTMPWTFRDWKKRRETIHAGKNLFGVQIKYAKWENIPHISVDKEGVLAYRLKPEFKSVNHRLIVDIHLENHVKTVTFRSGLSLENSSDKDIQFVIVNKERRMVTEPVSLKPYEIYYVPIALSYDRWIVARPSEEYGWSKEMMMWSDLMLPSRPKCIECPPIEGTTEHLISYKYQVYAEFDKKNPLSKQYPMMKVKLCPPIEIENLLPFDFDLTLVDQGTNERISTVIEKGKTAQLNLMKSNSALAIRLDLKSTRYKCSDTAIIRTEENYSAVGQKLVITDNDNVPTYLRMNITRSSNTTDSLHVSIYAPYLILNKSGLPVSIRHRHAYRQGSIPIEKIPAYKEGESIVPTIFSYPEVNQRNRSQISIDDSKWSDPISFEAVGNSQDITLISKNDTHARHAGIKVEEGVGLLSLTKLVTISPRYVLKNNMKVPFKFCEFGSTEVINIDAGQKMPLYQTNKSRVRWLCLQLQELENNWSSPFDIQEIGKTYVKVDKGDGTLPYLIRISIHIQNSTIFITFNEDDDWPYVIVNDSSVDINFRQEALDLDEYDLKSNQKRAFKEPRLFTLHPHERLKYAWDIPVAKEKRLELHVGNRHRSINFQAIGAQVPFRYMKNRDRSVENNILSIDIVANDSALHLYLTDFKQSKSLYRPKSSGTSTLASTSGEGSFKDAFETISVQHVTNYVFELKLAGLGVSVINKNAAEIVFASVKGFDFKYTDSNMYQSLRLSIRWLQIDNQLFGTTYPILCYPTTLPKVSSELVSHPTLHIALDKVKDDQHGVLYFKLFSILLQEMTFEIDEEFLHALLAFSQFQNAPKPPEPKGDMFVMAIEEPVVDKAEALYYFEEFYIQPMRLNLSFVRTEKFDDKESSDTAKKSAFGYMFNVLTMTLGNINDAPIKLNALIVENLRASSEDLTSRIILHYREQVIYQIHRVLGSIDILGNPVGLFNTLSSGFGELFYEPYQGFIMSDRPQDLGIGIAKASIGVGGFMKKSVFGITDSMSRFTGSLGKGISAATMDKKFQERRRMNLTRNKPTHALYGVTEGVGYFGTSLASGVAGLVKRPIEGAENGGVVGFVGGVGKGLVGAFTKPVVGLFDMASNVTAGIRETTTVFETEQLTRERPPRYSGKDGIVTVYSQREALGQMWLKEMESGKYYNEVYIGHVIVGAHITIAILTYTRIMIIRSDTLKEEYAIHLDDINSVEEGPDGVFLHLKKPTTKTLAIEEKSSRQWFTGIVNRIMSQRKEEHERQ</sequence>
<feature type="region of interest" description="Disordered" evidence="5">
    <location>
        <begin position="1083"/>
        <end position="1109"/>
    </location>
</feature>
<protein>
    <recommendedName>
        <fullName evidence="12">Vacuolar protein sorting-associated protein</fullName>
    </recommendedName>
</protein>
<dbReference type="Pfam" id="PF25036">
    <property type="entry name" value="VPS13_VAB"/>
    <property type="match status" value="1"/>
</dbReference>
<evidence type="ECO:0000256" key="5">
    <source>
        <dbReference type="SAM" id="MobiDB-lite"/>
    </source>
</evidence>
<dbReference type="InterPro" id="IPR009543">
    <property type="entry name" value="VPS13_VAB"/>
</dbReference>
<feature type="coiled-coil region" evidence="4">
    <location>
        <begin position="92"/>
        <end position="119"/>
    </location>
</feature>
<proteinExistence type="inferred from homology"/>
<keyword evidence="2" id="KW-0813">Transport</keyword>
<evidence type="ECO:0000256" key="4">
    <source>
        <dbReference type="SAM" id="Coils"/>
    </source>
</evidence>
<reference evidence="10 11" key="1">
    <citation type="submission" date="2024-04" db="EMBL/GenBank/DDBJ databases">
        <title>genome sequences of Mucor flavus KT1a and Helicostylum pulchrum KT1b strains isolated from the surface of a dry-aged beef.</title>
        <authorList>
            <person name="Toyotome T."/>
            <person name="Hosono M."/>
            <person name="Torimaru M."/>
            <person name="Fukuda K."/>
            <person name="Mikami N."/>
        </authorList>
    </citation>
    <scope>NUCLEOTIDE SEQUENCE [LARGE SCALE GENOMIC DNA]</scope>
    <source>
        <strain evidence="10 11">KT1a</strain>
    </source>
</reference>
<gene>
    <name evidence="10" type="ORF">MFLAVUS_008261</name>
</gene>
<evidence type="ECO:0000256" key="3">
    <source>
        <dbReference type="ARBA" id="ARBA00023055"/>
    </source>
</evidence>
<feature type="domain" description="Chorein N-terminal" evidence="6">
    <location>
        <begin position="1"/>
        <end position="861"/>
    </location>
</feature>
<evidence type="ECO:0000259" key="8">
    <source>
        <dbReference type="Pfam" id="PF25036"/>
    </source>
</evidence>
<dbReference type="InterPro" id="IPR026854">
    <property type="entry name" value="VPS13_N"/>
</dbReference>
<dbReference type="PANTHER" id="PTHR16166">
    <property type="entry name" value="VACUOLAR PROTEIN SORTING-ASSOCIATED PROTEIN VPS13"/>
    <property type="match status" value="1"/>
</dbReference>
<evidence type="ECO:0000313" key="11">
    <source>
        <dbReference type="Proteomes" id="UP001473302"/>
    </source>
</evidence>
<dbReference type="InterPro" id="IPR056748">
    <property type="entry name" value="VPS13-like_C"/>
</dbReference>
<keyword evidence="4" id="KW-0175">Coiled coil</keyword>
<evidence type="ECO:0000256" key="1">
    <source>
        <dbReference type="ARBA" id="ARBA00006545"/>
    </source>
</evidence>
<feature type="domain" description="Intermembrane lipid transfer protein VPS13-like C-terminal" evidence="9">
    <location>
        <begin position="3083"/>
        <end position="3180"/>
    </location>
</feature>
<dbReference type="InterPro" id="IPR026847">
    <property type="entry name" value="VPS13"/>
</dbReference>
<feature type="region of interest" description="Disordered" evidence="5">
    <location>
        <begin position="886"/>
        <end position="910"/>
    </location>
</feature>
<dbReference type="Pfam" id="PF25037">
    <property type="entry name" value="VPS13_C"/>
    <property type="match status" value="1"/>
</dbReference>
<feature type="compositionally biased region" description="Acidic residues" evidence="5">
    <location>
        <begin position="1083"/>
        <end position="1094"/>
    </location>
</feature>
<dbReference type="EMBL" id="BAABUK010000022">
    <property type="protein sequence ID" value="GAA5814759.1"/>
    <property type="molecule type" value="Genomic_DNA"/>
</dbReference>
<feature type="domain" description="Vacuolar protein sorting-associated protein 13 VPS13 adaptor binding" evidence="8">
    <location>
        <begin position="1975"/>
        <end position="2548"/>
    </location>
</feature>
<evidence type="ECO:0000256" key="2">
    <source>
        <dbReference type="ARBA" id="ARBA00022448"/>
    </source>
</evidence>
<dbReference type="Pfam" id="PF25033">
    <property type="entry name" value="VPS13_M"/>
    <property type="match status" value="1"/>
</dbReference>
<comment type="similarity">
    <text evidence="1">Belongs to the VPS13 family.</text>
</comment>
<evidence type="ECO:0000313" key="10">
    <source>
        <dbReference type="EMBL" id="GAA5814759.1"/>
    </source>
</evidence>
<keyword evidence="3" id="KW-0445">Lipid transport</keyword>
<evidence type="ECO:0000259" key="9">
    <source>
        <dbReference type="Pfam" id="PF25037"/>
    </source>
</evidence>
<dbReference type="Pfam" id="PF12624">
    <property type="entry name" value="VPS13_N"/>
    <property type="match status" value="1"/>
</dbReference>
<dbReference type="Proteomes" id="UP001473302">
    <property type="component" value="Unassembled WGS sequence"/>
</dbReference>
<feature type="domain" description="VPS13-like middle region" evidence="7">
    <location>
        <begin position="1135"/>
        <end position="1925"/>
    </location>
</feature>
<evidence type="ECO:0000259" key="7">
    <source>
        <dbReference type="Pfam" id="PF25033"/>
    </source>
</evidence>
<keyword evidence="11" id="KW-1185">Reference proteome</keyword>
<dbReference type="InterPro" id="IPR056747">
    <property type="entry name" value="VPS13-like_M"/>
</dbReference>
<evidence type="ECO:0000259" key="6">
    <source>
        <dbReference type="Pfam" id="PF12624"/>
    </source>
</evidence>